<dbReference type="Pfam" id="PF08241">
    <property type="entry name" value="Methyltransf_11"/>
    <property type="match status" value="1"/>
</dbReference>
<evidence type="ECO:0000313" key="2">
    <source>
        <dbReference type="EMBL" id="MCL1123782.1"/>
    </source>
</evidence>
<dbReference type="RefSeq" id="WP_248939068.1">
    <property type="nucleotide sequence ID" value="NZ_JAKIKS010000011.1"/>
</dbReference>
<gene>
    <name evidence="2" type="ORF">L2764_04605</name>
</gene>
<dbReference type="Proteomes" id="UP001203423">
    <property type="component" value="Unassembled WGS sequence"/>
</dbReference>
<dbReference type="InterPro" id="IPR029063">
    <property type="entry name" value="SAM-dependent_MTases_sf"/>
</dbReference>
<dbReference type="InterPro" id="IPR013216">
    <property type="entry name" value="Methyltransf_11"/>
</dbReference>
<keyword evidence="3" id="KW-1185">Reference proteome</keyword>
<comment type="caution">
    <text evidence="2">The sequence shown here is derived from an EMBL/GenBank/DDBJ whole genome shotgun (WGS) entry which is preliminary data.</text>
</comment>
<organism evidence="2 3">
    <name type="scientific">Shewanella surugensis</name>
    <dbReference type="NCBI Taxonomy" id="212020"/>
    <lineage>
        <taxon>Bacteria</taxon>
        <taxon>Pseudomonadati</taxon>
        <taxon>Pseudomonadota</taxon>
        <taxon>Gammaproteobacteria</taxon>
        <taxon>Alteromonadales</taxon>
        <taxon>Shewanellaceae</taxon>
        <taxon>Shewanella</taxon>
    </lineage>
</organism>
<dbReference type="Gene3D" id="3.40.50.150">
    <property type="entry name" value="Vaccinia Virus protein VP39"/>
    <property type="match status" value="1"/>
</dbReference>
<accession>A0ABT0L7W3</accession>
<dbReference type="GO" id="GO:0032259">
    <property type="term" value="P:methylation"/>
    <property type="evidence" value="ECO:0007669"/>
    <property type="project" value="UniProtKB-KW"/>
</dbReference>
<sequence length="268" mass="30285">MTENNLDKDKYVVEHNGVVWDGYAQANGAWSKPVSHDIIEQAKQGHWNVHITKKALDDDWLPKDIRGKKILCLASAGGQQAPVLSAAGADVTVYDISKGQLDKDDFIAQRDELTLKTIRGDMRDLSVFSDNTFDFILSPISNLYIPALDTLWRECYRVLKQSGVLLTSFYNPVLFVFDKDTLTIEQGLLKPKYVLPYSDVSSLEEKDYKEKLLNGDALVFGHTLTQQIGQQMEAGFVVSGFYEDDHPSPRFLIEQYMQTMIAVRSVKL</sequence>
<keyword evidence="2" id="KW-0808">Transferase</keyword>
<evidence type="ECO:0000313" key="3">
    <source>
        <dbReference type="Proteomes" id="UP001203423"/>
    </source>
</evidence>
<dbReference type="GO" id="GO:0008168">
    <property type="term" value="F:methyltransferase activity"/>
    <property type="evidence" value="ECO:0007669"/>
    <property type="project" value="UniProtKB-KW"/>
</dbReference>
<dbReference type="EMBL" id="JAKIKS010000011">
    <property type="protein sequence ID" value="MCL1123782.1"/>
    <property type="molecule type" value="Genomic_DNA"/>
</dbReference>
<keyword evidence="2" id="KW-0489">Methyltransferase</keyword>
<dbReference type="SUPFAM" id="SSF53335">
    <property type="entry name" value="S-adenosyl-L-methionine-dependent methyltransferases"/>
    <property type="match status" value="1"/>
</dbReference>
<evidence type="ECO:0000259" key="1">
    <source>
        <dbReference type="Pfam" id="PF08241"/>
    </source>
</evidence>
<name>A0ABT0L7W3_9GAMM</name>
<protein>
    <submittedName>
        <fullName evidence="2">Class I SAM-dependent methyltransferase</fullName>
    </submittedName>
</protein>
<reference evidence="2 3" key="1">
    <citation type="submission" date="2022-01" db="EMBL/GenBank/DDBJ databases">
        <title>Whole genome-based taxonomy of the Shewanellaceae.</title>
        <authorList>
            <person name="Martin-Rodriguez A.J."/>
        </authorList>
    </citation>
    <scope>NUCLEOTIDE SEQUENCE [LARGE SCALE GENOMIC DNA]</scope>
    <source>
        <strain evidence="2 3">DSM 17177</strain>
    </source>
</reference>
<feature type="domain" description="Methyltransferase type 11" evidence="1">
    <location>
        <begin position="72"/>
        <end position="166"/>
    </location>
</feature>
<dbReference type="CDD" id="cd02440">
    <property type="entry name" value="AdoMet_MTases"/>
    <property type="match status" value="1"/>
</dbReference>
<proteinExistence type="predicted"/>